<reference evidence="1 2" key="1">
    <citation type="submission" date="2018-04" db="EMBL/GenBank/DDBJ databases">
        <title>Active sludge and wastewater microbial communities from Klosterneuburg, Austria.</title>
        <authorList>
            <person name="Wagner M."/>
        </authorList>
    </citation>
    <scope>NUCLEOTIDE SEQUENCE [LARGE SCALE GENOMIC DNA]</scope>
    <source>
        <strain evidence="1 2">Nm49</strain>
    </source>
</reference>
<proteinExistence type="predicted"/>
<name>A0A2T5HY23_9PROT</name>
<organism evidence="1 2">
    <name type="scientific">Nitrosomonas oligotropha</name>
    <dbReference type="NCBI Taxonomy" id="42354"/>
    <lineage>
        <taxon>Bacteria</taxon>
        <taxon>Pseudomonadati</taxon>
        <taxon>Pseudomonadota</taxon>
        <taxon>Betaproteobacteria</taxon>
        <taxon>Nitrosomonadales</taxon>
        <taxon>Nitrosomonadaceae</taxon>
        <taxon>Nitrosomonas</taxon>
    </lineage>
</organism>
<gene>
    <name evidence="1" type="ORF">C8R26_11774</name>
</gene>
<sequence length="59" mass="6837">MKKLLYVSTNTRKLYKQLISLRGSNSFTKAHEKQIEAIERMNNYLNPNIGIQQPSVLSK</sequence>
<dbReference type="Proteomes" id="UP000244128">
    <property type="component" value="Unassembled WGS sequence"/>
</dbReference>
<dbReference type="EMBL" id="QAOI01000017">
    <property type="protein sequence ID" value="PTQ76481.1"/>
    <property type="molecule type" value="Genomic_DNA"/>
</dbReference>
<evidence type="ECO:0000313" key="2">
    <source>
        <dbReference type="Proteomes" id="UP000244128"/>
    </source>
</evidence>
<accession>A0A2T5HY23</accession>
<dbReference type="AlphaFoldDB" id="A0A2T5HY23"/>
<comment type="caution">
    <text evidence="1">The sequence shown here is derived from an EMBL/GenBank/DDBJ whole genome shotgun (WGS) entry which is preliminary data.</text>
</comment>
<dbReference type="RefSeq" id="WP_107803736.1">
    <property type="nucleotide sequence ID" value="NZ_QAOI01000017.1"/>
</dbReference>
<evidence type="ECO:0000313" key="1">
    <source>
        <dbReference type="EMBL" id="PTQ76481.1"/>
    </source>
</evidence>
<protein>
    <submittedName>
        <fullName evidence="1">Uncharacterized protein</fullName>
    </submittedName>
</protein>